<dbReference type="STRING" id="1215338.A0A059J1V4"/>
<keyword evidence="2" id="KW-0472">Membrane</keyword>
<gene>
    <name evidence="4" type="ORF">H109_06215</name>
</gene>
<evidence type="ECO:0008006" key="6">
    <source>
        <dbReference type="Google" id="ProtNLM"/>
    </source>
</evidence>
<feature type="transmembrane region" description="Helical" evidence="2">
    <location>
        <begin position="175"/>
        <end position="199"/>
    </location>
</feature>
<evidence type="ECO:0000256" key="3">
    <source>
        <dbReference type="SAM" id="SignalP"/>
    </source>
</evidence>
<keyword evidence="3" id="KW-0732">Signal</keyword>
<dbReference type="AlphaFoldDB" id="A0A059J1V4"/>
<feature type="signal peptide" evidence="3">
    <location>
        <begin position="1"/>
        <end position="16"/>
    </location>
</feature>
<sequence>MRRILASLTLLPAVLAADIEVEMLYQRVLAVTMTTTKSAPPTECTYTPPPRNCERACGVGNVPCVNETRCYNPYIGEVCCLDGSYCPQDTYCIDTGCCPIEYTLKQCGGHEVRNYDPPPGEDISTTRKLSSTSTSESTTSSSTNSAVTTSGSAQPSNPSSSNDKDGNGASKKVSAIIGGVVGALAIVGAVVVGVVWLILRSRAKEKAACAAAAEGGADNGLEFKAQAPYGSDEPRRTASRSVMGYYAPSTLAPTEATSSTPFYNMSTPRRVTELDAEGLYHINPTCSSVADDIISPFSEGKLSKGTK</sequence>
<keyword evidence="5" id="KW-1185">Reference proteome</keyword>
<evidence type="ECO:0000313" key="5">
    <source>
        <dbReference type="Proteomes" id="UP000024533"/>
    </source>
</evidence>
<keyword evidence="2" id="KW-1133">Transmembrane helix</keyword>
<feature type="compositionally biased region" description="Low complexity" evidence="1">
    <location>
        <begin position="126"/>
        <end position="161"/>
    </location>
</feature>
<dbReference type="HOGENOM" id="CLU_078879_0_0_1"/>
<feature type="region of interest" description="Disordered" evidence="1">
    <location>
        <begin position="115"/>
        <end position="169"/>
    </location>
</feature>
<feature type="chain" id="PRO_5001575073" description="Mid2 domain-containing protein" evidence="3">
    <location>
        <begin position="17"/>
        <end position="307"/>
    </location>
</feature>
<evidence type="ECO:0000313" key="4">
    <source>
        <dbReference type="EMBL" id="KDB21866.1"/>
    </source>
</evidence>
<name>A0A059J1V4_TRIIM</name>
<dbReference type="OMA" id="PPPRNCE"/>
<dbReference type="OrthoDB" id="5409186at2759"/>
<dbReference type="EMBL" id="AOKY01000392">
    <property type="protein sequence ID" value="KDB21866.1"/>
    <property type="molecule type" value="Genomic_DNA"/>
</dbReference>
<evidence type="ECO:0000256" key="1">
    <source>
        <dbReference type="SAM" id="MobiDB-lite"/>
    </source>
</evidence>
<accession>A0A059J1V4</accession>
<evidence type="ECO:0000256" key="2">
    <source>
        <dbReference type="SAM" id="Phobius"/>
    </source>
</evidence>
<reference evidence="4 5" key="1">
    <citation type="submission" date="2014-02" db="EMBL/GenBank/DDBJ databases">
        <title>The Genome Sequence of Trichophyton interdigitale MR816.</title>
        <authorList>
            <consortium name="The Broad Institute Genomics Platform"/>
            <person name="Cuomo C.A."/>
            <person name="White T.C."/>
            <person name="Graser Y."/>
            <person name="Martinez-Rossi N."/>
            <person name="Heitman J."/>
            <person name="Young S.K."/>
            <person name="Zeng Q."/>
            <person name="Gargeya S."/>
            <person name="Abouelleil A."/>
            <person name="Alvarado L."/>
            <person name="Chapman S.B."/>
            <person name="Gainer-Dewar J."/>
            <person name="Goldberg J."/>
            <person name="Griggs A."/>
            <person name="Gujja S."/>
            <person name="Hansen M."/>
            <person name="Howarth C."/>
            <person name="Imamovic A."/>
            <person name="Larimer J."/>
            <person name="Martinez D."/>
            <person name="Murphy C."/>
            <person name="Pearson M.D."/>
            <person name="Persinoti G."/>
            <person name="Poon T."/>
            <person name="Priest M."/>
            <person name="Roberts A.D."/>
            <person name="Saif S."/>
            <person name="Shea T.D."/>
            <person name="Sykes S.N."/>
            <person name="Wortman J."/>
            <person name="Nusbaum C."/>
            <person name="Birren B."/>
        </authorList>
    </citation>
    <scope>NUCLEOTIDE SEQUENCE [LARGE SCALE GENOMIC DNA]</scope>
    <source>
        <strain evidence="4 5">MR816</strain>
    </source>
</reference>
<proteinExistence type="predicted"/>
<protein>
    <recommendedName>
        <fullName evidence="6">Mid2 domain-containing protein</fullName>
    </recommendedName>
</protein>
<organism evidence="4 5">
    <name type="scientific">Trichophyton interdigitale (strain MR816)</name>
    <dbReference type="NCBI Taxonomy" id="1215338"/>
    <lineage>
        <taxon>Eukaryota</taxon>
        <taxon>Fungi</taxon>
        <taxon>Dikarya</taxon>
        <taxon>Ascomycota</taxon>
        <taxon>Pezizomycotina</taxon>
        <taxon>Eurotiomycetes</taxon>
        <taxon>Eurotiomycetidae</taxon>
        <taxon>Onygenales</taxon>
        <taxon>Arthrodermataceae</taxon>
        <taxon>Trichophyton</taxon>
    </lineage>
</organism>
<dbReference type="Proteomes" id="UP000024533">
    <property type="component" value="Unassembled WGS sequence"/>
</dbReference>
<keyword evidence="2" id="KW-0812">Transmembrane</keyword>
<comment type="caution">
    <text evidence="4">The sequence shown here is derived from an EMBL/GenBank/DDBJ whole genome shotgun (WGS) entry which is preliminary data.</text>
</comment>